<dbReference type="Gene3D" id="3.90.1150.30">
    <property type="match status" value="1"/>
</dbReference>
<dbReference type="PANTHER" id="PTHR35145">
    <property type="entry name" value="CYTOPLASMIC PROTEIN-RELATED"/>
    <property type="match status" value="1"/>
</dbReference>
<dbReference type="Proteomes" id="UP000658131">
    <property type="component" value="Unassembled WGS sequence"/>
</dbReference>
<evidence type="ECO:0000313" key="1">
    <source>
        <dbReference type="EMBL" id="MBC8576011.1"/>
    </source>
</evidence>
<dbReference type="InterPro" id="IPR058532">
    <property type="entry name" value="YjbR/MT2646/Rv2570-like"/>
</dbReference>
<dbReference type="EMBL" id="JACRTB010000008">
    <property type="protein sequence ID" value="MBC8576011.1"/>
    <property type="molecule type" value="Genomic_DNA"/>
</dbReference>
<reference evidence="1 2" key="1">
    <citation type="submission" date="2020-08" db="EMBL/GenBank/DDBJ databases">
        <title>Genome public.</title>
        <authorList>
            <person name="Liu C."/>
            <person name="Sun Q."/>
        </authorList>
    </citation>
    <scope>NUCLEOTIDE SEQUENCE [LARGE SCALE GENOMIC DNA]</scope>
    <source>
        <strain evidence="1 2">BX1</strain>
    </source>
</reference>
<protein>
    <submittedName>
        <fullName evidence="1">MmcQ/YjbR family DNA-binding protein</fullName>
    </submittedName>
</protein>
<dbReference type="InterPro" id="IPR038056">
    <property type="entry name" value="YjbR-like_sf"/>
</dbReference>
<proteinExistence type="predicted"/>
<dbReference type="Pfam" id="PF04237">
    <property type="entry name" value="YjbR"/>
    <property type="match status" value="1"/>
</dbReference>
<gene>
    <name evidence="1" type="ORF">H8717_06260</name>
</gene>
<organism evidence="1 2">
    <name type="scientific">Yanshouia hominis</name>
    <dbReference type="NCBI Taxonomy" id="2763673"/>
    <lineage>
        <taxon>Bacteria</taxon>
        <taxon>Bacillati</taxon>
        <taxon>Bacillota</taxon>
        <taxon>Clostridia</taxon>
        <taxon>Eubacteriales</taxon>
        <taxon>Oscillospiraceae</taxon>
        <taxon>Yanshouia</taxon>
    </lineage>
</organism>
<sequence length="122" mass="13920">MQRQGAFREAVLRYAKESFGSEPEYLWAKFPSYAVLRHAGRGRWYAAVMNVPRPRLGLPGKGTADILDVRCDPVLIGSLRDGERYLPAYHMNKDRWITVVLDGSVPEEEVFSLLDMSFDLTK</sequence>
<keyword evidence="2" id="KW-1185">Reference proteome</keyword>
<keyword evidence="1" id="KW-0238">DNA-binding</keyword>
<dbReference type="GO" id="GO:0003677">
    <property type="term" value="F:DNA binding"/>
    <property type="evidence" value="ECO:0007669"/>
    <property type="project" value="UniProtKB-KW"/>
</dbReference>
<dbReference type="RefSeq" id="WP_262399570.1">
    <property type="nucleotide sequence ID" value="NZ_JACRTB010000008.1"/>
</dbReference>
<dbReference type="PANTHER" id="PTHR35145:SF1">
    <property type="entry name" value="CYTOPLASMIC PROTEIN"/>
    <property type="match status" value="1"/>
</dbReference>
<accession>A0ABR7NHX6</accession>
<evidence type="ECO:0000313" key="2">
    <source>
        <dbReference type="Proteomes" id="UP000658131"/>
    </source>
</evidence>
<dbReference type="SUPFAM" id="SSF142906">
    <property type="entry name" value="YjbR-like"/>
    <property type="match status" value="1"/>
</dbReference>
<comment type="caution">
    <text evidence="1">The sequence shown here is derived from an EMBL/GenBank/DDBJ whole genome shotgun (WGS) entry which is preliminary data.</text>
</comment>
<dbReference type="InterPro" id="IPR007351">
    <property type="entry name" value="YjbR"/>
</dbReference>
<name>A0ABR7NHX6_9FIRM</name>